<comment type="caution">
    <text evidence="1">The sequence shown here is derived from an EMBL/GenBank/DDBJ whole genome shotgun (WGS) entry which is preliminary data.</text>
</comment>
<accession>A0ABT3QDI3</accession>
<evidence type="ECO:0000313" key="2">
    <source>
        <dbReference type="Proteomes" id="UP001301152"/>
    </source>
</evidence>
<keyword evidence="2" id="KW-1185">Reference proteome</keyword>
<dbReference type="Pfam" id="PF13704">
    <property type="entry name" value="Glyco_tranf_2_4"/>
    <property type="match status" value="1"/>
</dbReference>
<name>A0ABT3QDI3_9PROT</name>
<evidence type="ECO:0000313" key="1">
    <source>
        <dbReference type="EMBL" id="MCX2563349.1"/>
    </source>
</evidence>
<sequence length="292" mass="34087">MLQHLKALVHKWFRKATGRNPSAAGNPPLAVFTMAYNEHDMLPLWAQHYIRQVGAGHVYILDHGSDHLPPLPGCSVITLKRDELDEIERTKIVENFQQKLLQNYRFVLFTDCDEFLIARPQQYLSLRDYAQNCPYKTVQCVGVDIIQQEADMPPVRWHQPVLHQRPYGAIRPWSCKPLLSSVPLSWQPGFHTCDQPATLDTCLWMIHLKYADQKRTLQRLSLTRSLQWSQQAIRLRHGDSHRISDEQLIDFFNIFQKNKSEKNLDKLDLRNIIQSGQESSLYRIPHEFINSL</sequence>
<dbReference type="EMBL" id="JAPIUZ010000002">
    <property type="protein sequence ID" value="MCX2563349.1"/>
    <property type="molecule type" value="Genomic_DNA"/>
</dbReference>
<gene>
    <name evidence="1" type="ORF">OQ497_05145</name>
</gene>
<dbReference type="RefSeq" id="WP_173559081.1">
    <property type="nucleotide sequence ID" value="NZ_JAPIUZ010000002.1"/>
</dbReference>
<organism evidence="1 2">
    <name type="scientific">Acetobacter thailandicus</name>
    <dbReference type="NCBI Taxonomy" id="1502842"/>
    <lineage>
        <taxon>Bacteria</taxon>
        <taxon>Pseudomonadati</taxon>
        <taxon>Pseudomonadota</taxon>
        <taxon>Alphaproteobacteria</taxon>
        <taxon>Acetobacterales</taxon>
        <taxon>Acetobacteraceae</taxon>
        <taxon>Acetobacter</taxon>
    </lineage>
</organism>
<protein>
    <submittedName>
        <fullName evidence="1">Glycosyltransferase family 2 protein</fullName>
    </submittedName>
</protein>
<dbReference type="Proteomes" id="UP001301152">
    <property type="component" value="Unassembled WGS sequence"/>
</dbReference>
<reference evidence="1 2" key="1">
    <citation type="submission" date="2022-11" db="EMBL/GenBank/DDBJ databases">
        <title>Genome sequencing of Acetobacter type strain.</title>
        <authorList>
            <person name="Heo J."/>
            <person name="Lee D."/>
            <person name="Han B.-H."/>
            <person name="Hong S.-B."/>
            <person name="Kwon S.-W."/>
        </authorList>
    </citation>
    <scope>NUCLEOTIDE SEQUENCE [LARGE SCALE GENOMIC DNA]</scope>
    <source>
        <strain evidence="1 2">KACC 21253</strain>
    </source>
</reference>
<proteinExistence type="predicted"/>